<evidence type="ECO:0000313" key="10">
    <source>
        <dbReference type="EMBL" id="MFC3108320.1"/>
    </source>
</evidence>
<proteinExistence type="inferred from homology"/>
<keyword evidence="3" id="KW-0813">Transport</keyword>
<feature type="transmembrane region" description="Helical" evidence="8">
    <location>
        <begin position="315"/>
        <end position="341"/>
    </location>
</feature>
<name>A0ABV7F092_9BURK</name>
<comment type="caution">
    <text evidence="10">The sequence shown here is derived from an EMBL/GenBank/DDBJ whole genome shotgun (WGS) entry which is preliminary data.</text>
</comment>
<evidence type="ECO:0000259" key="9">
    <source>
        <dbReference type="PROSITE" id="PS51012"/>
    </source>
</evidence>
<comment type="subcellular location">
    <subcellularLocation>
        <location evidence="1">Cell membrane</location>
        <topology evidence="1">Multi-pass membrane protein</topology>
    </subcellularLocation>
</comment>
<evidence type="ECO:0000256" key="6">
    <source>
        <dbReference type="ARBA" id="ARBA00022989"/>
    </source>
</evidence>
<evidence type="ECO:0000256" key="7">
    <source>
        <dbReference type="ARBA" id="ARBA00023136"/>
    </source>
</evidence>
<evidence type="ECO:0000256" key="2">
    <source>
        <dbReference type="ARBA" id="ARBA00007783"/>
    </source>
</evidence>
<evidence type="ECO:0000256" key="3">
    <source>
        <dbReference type="ARBA" id="ARBA00022448"/>
    </source>
</evidence>
<dbReference type="PANTHER" id="PTHR30294:SF38">
    <property type="entry name" value="TRANSPORT PERMEASE PROTEIN"/>
    <property type="match status" value="1"/>
</dbReference>
<dbReference type="Pfam" id="PF12698">
    <property type="entry name" value="ABC2_membrane_3"/>
    <property type="match status" value="1"/>
</dbReference>
<dbReference type="Proteomes" id="UP001595530">
    <property type="component" value="Unassembled WGS sequence"/>
</dbReference>
<evidence type="ECO:0000256" key="8">
    <source>
        <dbReference type="SAM" id="Phobius"/>
    </source>
</evidence>
<organism evidence="10 11">
    <name type="scientific">Undibacterium arcticum</name>
    <dbReference type="NCBI Taxonomy" id="1762892"/>
    <lineage>
        <taxon>Bacteria</taxon>
        <taxon>Pseudomonadati</taxon>
        <taxon>Pseudomonadota</taxon>
        <taxon>Betaproteobacteria</taxon>
        <taxon>Burkholderiales</taxon>
        <taxon>Oxalobacteraceae</taxon>
        <taxon>Undibacterium</taxon>
    </lineage>
</organism>
<reference evidence="11" key="1">
    <citation type="journal article" date="2019" name="Int. J. Syst. Evol. Microbiol.">
        <title>The Global Catalogue of Microorganisms (GCM) 10K type strain sequencing project: providing services to taxonomists for standard genome sequencing and annotation.</title>
        <authorList>
            <consortium name="The Broad Institute Genomics Platform"/>
            <consortium name="The Broad Institute Genome Sequencing Center for Infectious Disease"/>
            <person name="Wu L."/>
            <person name="Ma J."/>
        </authorList>
    </citation>
    <scope>NUCLEOTIDE SEQUENCE [LARGE SCALE GENOMIC DNA]</scope>
    <source>
        <strain evidence="11">KCTC 42986</strain>
    </source>
</reference>
<keyword evidence="5 8" id="KW-0812">Transmembrane</keyword>
<evidence type="ECO:0000256" key="5">
    <source>
        <dbReference type="ARBA" id="ARBA00022692"/>
    </source>
</evidence>
<feature type="transmembrane region" description="Helical" evidence="8">
    <location>
        <begin position="406"/>
        <end position="427"/>
    </location>
</feature>
<feature type="domain" description="ABC transmembrane type-2" evidence="9">
    <location>
        <begin position="205"/>
        <end position="432"/>
    </location>
</feature>
<feature type="transmembrane region" description="Helical" evidence="8">
    <location>
        <begin position="239"/>
        <end position="264"/>
    </location>
</feature>
<keyword evidence="11" id="KW-1185">Reference proteome</keyword>
<accession>A0ABV7F092</accession>
<dbReference type="EMBL" id="JBHRTP010000027">
    <property type="protein sequence ID" value="MFC3108320.1"/>
    <property type="molecule type" value="Genomic_DNA"/>
</dbReference>
<dbReference type="PANTHER" id="PTHR30294">
    <property type="entry name" value="MEMBRANE COMPONENT OF ABC TRANSPORTER YHHJ-RELATED"/>
    <property type="match status" value="1"/>
</dbReference>
<evidence type="ECO:0000256" key="4">
    <source>
        <dbReference type="ARBA" id="ARBA00022475"/>
    </source>
</evidence>
<keyword evidence="7 8" id="KW-0472">Membrane</keyword>
<keyword evidence="4" id="KW-1003">Cell membrane</keyword>
<evidence type="ECO:0000256" key="1">
    <source>
        <dbReference type="ARBA" id="ARBA00004651"/>
    </source>
</evidence>
<protein>
    <submittedName>
        <fullName evidence="10">ABC transporter permease</fullName>
    </submittedName>
</protein>
<evidence type="ECO:0000313" key="11">
    <source>
        <dbReference type="Proteomes" id="UP001595530"/>
    </source>
</evidence>
<dbReference type="PROSITE" id="PS51012">
    <property type="entry name" value="ABC_TM2"/>
    <property type="match status" value="1"/>
</dbReference>
<comment type="similarity">
    <text evidence="2">Belongs to the ABC-2 integral membrane protein family.</text>
</comment>
<feature type="transmembrane region" description="Helical" evidence="8">
    <location>
        <begin position="285"/>
        <end position="309"/>
    </location>
</feature>
<feature type="transmembrane region" description="Helical" evidence="8">
    <location>
        <begin position="21"/>
        <end position="41"/>
    </location>
</feature>
<dbReference type="InterPro" id="IPR013525">
    <property type="entry name" value="ABC2_TM"/>
</dbReference>
<feature type="transmembrane region" description="Helical" evidence="8">
    <location>
        <begin position="353"/>
        <end position="374"/>
    </location>
</feature>
<dbReference type="RefSeq" id="WP_390331479.1">
    <property type="nucleotide sequence ID" value="NZ_JBHRTP010000027.1"/>
</dbReference>
<gene>
    <name evidence="10" type="ORF">ACFOFO_10160</name>
</gene>
<sequence>MTALIALIRKDLILFLSNRRALLLSLLMPIMLGAFFGYLFGGSGATDGGKIDVALVQLDDSAASRKIAAGLKSDKALNVLELSLAEAQDKVRKGKLNAAVVLPAGFGDAAKTAFFSGRNKPEIALYYDPSQNAVLAMLKGMLTQHVMQNISAEVFDASADNSYLNTSIKQLESQAASDPQSAELVRFLGSVKQYQSTIASKSAGGNDAGGAPKAGLGLSMPFSTRDEAMTSSPNKYNGYAHSFAGMSVQFILFMGIDAGIAILLARRMGLWNRLLAAPITLSTILLARALSCAIIAFGILGFIFAVAILAFKVQIAGSVIGFIGVGLCFALVTASFGLLIAAFGQTPEAARGLAVFATLIMVMLGGAWVPSFLFPQWLQTLTLAVPTRWAVDGFDAMTWRGLGLDAALPAMAVQLGFTLLFGGLALWKFRRDARLA</sequence>
<dbReference type="Gene3D" id="3.40.1710.10">
    <property type="entry name" value="abc type-2 transporter like domain"/>
    <property type="match status" value="1"/>
</dbReference>
<dbReference type="InterPro" id="IPR047817">
    <property type="entry name" value="ABC2_TM_bact-type"/>
</dbReference>
<keyword evidence="6 8" id="KW-1133">Transmembrane helix</keyword>
<dbReference type="InterPro" id="IPR051449">
    <property type="entry name" value="ABC-2_transporter_component"/>
</dbReference>